<dbReference type="Proteomes" id="UP000536909">
    <property type="component" value="Unassembled WGS sequence"/>
</dbReference>
<dbReference type="RefSeq" id="WP_129118432.1">
    <property type="nucleotide sequence ID" value="NZ_BSUI01000008.1"/>
</dbReference>
<evidence type="ECO:0000256" key="1">
    <source>
        <dbReference type="SAM" id="SignalP"/>
    </source>
</evidence>
<reference evidence="3 4" key="1">
    <citation type="submission" date="2019-04" db="EMBL/GenBank/DDBJ databases">
        <title>Deinococcus metalilatus MA1002 mutant No.5.</title>
        <authorList>
            <person name="Park W."/>
            <person name="Park C."/>
        </authorList>
    </citation>
    <scope>NUCLEOTIDE SEQUENCE [LARGE SCALE GENOMIC DNA]</scope>
    <source>
        <strain evidence="3 4">MA1002-m5</strain>
    </source>
</reference>
<dbReference type="AlphaFoldDB" id="A0AAJ5F441"/>
<reference evidence="2 5" key="2">
    <citation type="submission" date="2020-08" db="EMBL/GenBank/DDBJ databases">
        <title>Genomic Encyclopedia of Type Strains, Phase IV (KMG-IV): sequencing the most valuable type-strain genomes for metagenomic binning, comparative biology and taxonomic classification.</title>
        <authorList>
            <person name="Goeker M."/>
        </authorList>
    </citation>
    <scope>NUCLEOTIDE SEQUENCE [LARGE SCALE GENOMIC DNA]</scope>
    <source>
        <strain evidence="2 5">DSM 105434</strain>
    </source>
</reference>
<dbReference type="Gene3D" id="2.130.10.10">
    <property type="entry name" value="YVTN repeat-like/Quinoprotein amine dehydrogenase"/>
    <property type="match status" value="1"/>
</dbReference>
<feature type="chain" id="PRO_5042597445" evidence="1">
    <location>
        <begin position="20"/>
        <end position="336"/>
    </location>
</feature>
<sequence length="336" mass="36072">MPRFLLTAALLALSLTASAGAVAVQPAWTLKNTSFLGFTDRGEVVTRQGGAAPVLERLDPRTGEVRGTVVFPEAGNDLGLLAFTPDLKTFAWLNRAGDRLTVRTPERRWEASIPGVRGTQALVFSPDGRTLAAMNVYGYVQLWDVAGGERRATLRLHRQPRSLTFHPSRPLLAVNEALGAGSVTLWNTDTGQKVLTVPGLSGVLHPFQFAPDGTLLTGVGYSAGFLQLGLDRLGQGDWGVSLRTLPTYTEPCPPRSPAKVCARGVRSASFNADGSRVLLNISRTAQDIPAALLYDSRTGRRLKTIDITDAWATLTPDGRGLILNNWQGEVKGAPLP</sequence>
<keyword evidence="5" id="KW-1185">Reference proteome</keyword>
<proteinExistence type="predicted"/>
<accession>A0AAJ5F441</accession>
<dbReference type="EMBL" id="JACHFV010000009">
    <property type="protein sequence ID" value="MBB5295977.1"/>
    <property type="molecule type" value="Genomic_DNA"/>
</dbReference>
<dbReference type="EMBL" id="VBRC01000008">
    <property type="protein sequence ID" value="TLK25837.1"/>
    <property type="molecule type" value="Genomic_DNA"/>
</dbReference>
<feature type="signal peptide" evidence="1">
    <location>
        <begin position="1"/>
        <end position="19"/>
    </location>
</feature>
<organism evidence="3 4">
    <name type="scientific">Deinococcus metallilatus</name>
    <dbReference type="NCBI Taxonomy" id="1211322"/>
    <lineage>
        <taxon>Bacteria</taxon>
        <taxon>Thermotogati</taxon>
        <taxon>Deinococcota</taxon>
        <taxon>Deinococci</taxon>
        <taxon>Deinococcales</taxon>
        <taxon>Deinococcaceae</taxon>
        <taxon>Deinococcus</taxon>
    </lineage>
</organism>
<evidence type="ECO:0000313" key="2">
    <source>
        <dbReference type="EMBL" id="MBB5295977.1"/>
    </source>
</evidence>
<dbReference type="Proteomes" id="UP000308000">
    <property type="component" value="Unassembled WGS sequence"/>
</dbReference>
<evidence type="ECO:0000313" key="4">
    <source>
        <dbReference type="Proteomes" id="UP000308000"/>
    </source>
</evidence>
<dbReference type="InterPro" id="IPR011044">
    <property type="entry name" value="Quino_amine_DH_bsu"/>
</dbReference>
<comment type="caution">
    <text evidence="3">The sequence shown here is derived from an EMBL/GenBank/DDBJ whole genome shotgun (WGS) entry which is preliminary data.</text>
</comment>
<protein>
    <submittedName>
        <fullName evidence="2">WD40 repeat protein</fullName>
    </submittedName>
</protein>
<keyword evidence="1" id="KW-0732">Signal</keyword>
<evidence type="ECO:0000313" key="3">
    <source>
        <dbReference type="EMBL" id="TLK25837.1"/>
    </source>
</evidence>
<dbReference type="InterPro" id="IPR015943">
    <property type="entry name" value="WD40/YVTN_repeat-like_dom_sf"/>
</dbReference>
<dbReference type="SUPFAM" id="SSF50969">
    <property type="entry name" value="YVTN repeat-like/Quinoprotein amine dehydrogenase"/>
    <property type="match status" value="1"/>
</dbReference>
<gene>
    <name evidence="3" type="ORF">FCS05_12425</name>
    <name evidence="2" type="ORF">HNQ10_002816</name>
</gene>
<evidence type="ECO:0000313" key="5">
    <source>
        <dbReference type="Proteomes" id="UP000536909"/>
    </source>
</evidence>
<name>A0AAJ5F441_9DEIO</name>